<gene>
    <name evidence="8" type="ORF">METBIDRAFT_78756</name>
</gene>
<dbReference type="GO" id="GO:0030476">
    <property type="term" value="P:ascospore wall assembly"/>
    <property type="evidence" value="ECO:0007669"/>
    <property type="project" value="EnsemblFungi"/>
</dbReference>
<dbReference type="RefSeq" id="XP_018710867.1">
    <property type="nucleotide sequence ID" value="XM_018858934.1"/>
</dbReference>
<accession>A0A1A0H8M3</accession>
<dbReference type="GeneID" id="30031910"/>
<evidence type="ECO:0000313" key="9">
    <source>
        <dbReference type="Proteomes" id="UP000092555"/>
    </source>
</evidence>
<evidence type="ECO:0000256" key="4">
    <source>
        <dbReference type="ARBA" id="ARBA00022729"/>
    </source>
</evidence>
<comment type="subcellular location">
    <subcellularLocation>
        <location evidence="6">Cell membrane</location>
        <topology evidence="6">Lipid-anchor</topology>
        <topology evidence="6">GPI-anchor</topology>
    </subcellularLocation>
    <subcellularLocation>
        <location evidence="1">Membrane</location>
        <topology evidence="1">Lipid-anchor</topology>
        <topology evidence="1">GPI-anchor</topology>
    </subcellularLocation>
</comment>
<reference evidence="8 9" key="1">
    <citation type="submission" date="2016-05" db="EMBL/GenBank/DDBJ databases">
        <title>Comparative genomics of biotechnologically important yeasts.</title>
        <authorList>
            <consortium name="DOE Joint Genome Institute"/>
            <person name="Riley R."/>
            <person name="Haridas S."/>
            <person name="Wolfe K.H."/>
            <person name="Lopes M.R."/>
            <person name="Hittinger C.T."/>
            <person name="Goker M."/>
            <person name="Salamov A."/>
            <person name="Wisecaver J."/>
            <person name="Long T.M."/>
            <person name="Aerts A.L."/>
            <person name="Barry K."/>
            <person name="Choi C."/>
            <person name="Clum A."/>
            <person name="Coughlan A.Y."/>
            <person name="Deshpande S."/>
            <person name="Douglass A.P."/>
            <person name="Hanson S.J."/>
            <person name="Klenk H.-P."/>
            <person name="LaButti K."/>
            <person name="Lapidus A."/>
            <person name="Lindquist E."/>
            <person name="Lipzen A."/>
            <person name="Meier-kolthoff J.P."/>
            <person name="Ohm R.A."/>
            <person name="Otillar R.P."/>
            <person name="Pangilinan J."/>
            <person name="Peng Y."/>
            <person name="Rokas A."/>
            <person name="Rosa C.A."/>
            <person name="Scheuner C."/>
            <person name="Sibirny A.A."/>
            <person name="Slot J.C."/>
            <person name="Stielow J.B."/>
            <person name="Sun H."/>
            <person name="Kurtzman C.P."/>
            <person name="Blackwell M."/>
            <person name="Grigoriev I.V."/>
            <person name="Jeffries T.W."/>
        </authorList>
    </citation>
    <scope>NUCLEOTIDE SEQUENCE [LARGE SCALE GENOMIC DNA]</scope>
    <source>
        <strain evidence="8 9">NRRL YB-4993</strain>
    </source>
</reference>
<dbReference type="InterPro" id="IPR004886">
    <property type="entry name" value="Glucanosyltransferase"/>
</dbReference>
<feature type="signal peptide" evidence="6">
    <location>
        <begin position="1"/>
        <end position="19"/>
    </location>
</feature>
<dbReference type="OrthoDB" id="421038at2759"/>
<dbReference type="PANTHER" id="PTHR31468">
    <property type="entry name" value="1,3-BETA-GLUCANOSYLTRANSFERASE GAS1"/>
    <property type="match status" value="1"/>
</dbReference>
<dbReference type="PANTHER" id="PTHR31468:SF10">
    <property type="entry name" value="1,3-BETA-GLUCANOSYLTRANSFERASE GAS2"/>
    <property type="match status" value="1"/>
</dbReference>
<evidence type="ECO:0000256" key="6">
    <source>
        <dbReference type="RuleBase" id="RU361209"/>
    </source>
</evidence>
<feature type="domain" description="X8" evidence="7">
    <location>
        <begin position="388"/>
        <end position="474"/>
    </location>
</feature>
<dbReference type="Gene3D" id="1.20.58.1040">
    <property type="match status" value="1"/>
</dbReference>
<dbReference type="Pfam" id="PF03198">
    <property type="entry name" value="Glyco_hydro_72"/>
    <property type="match status" value="1"/>
</dbReference>
<feature type="chain" id="PRO_5008444430" description="1,3-beta-glucanosyltransferase" evidence="6">
    <location>
        <begin position="20"/>
        <end position="475"/>
    </location>
</feature>
<comment type="caution">
    <text evidence="8">The sequence shown here is derived from an EMBL/GenBank/DDBJ whole genome shotgun (WGS) entry which is preliminary data.</text>
</comment>
<evidence type="ECO:0000259" key="7">
    <source>
        <dbReference type="SMART" id="SM00768"/>
    </source>
</evidence>
<dbReference type="Gene3D" id="3.20.20.80">
    <property type="entry name" value="Glycosidases"/>
    <property type="match status" value="1"/>
</dbReference>
<dbReference type="InterPro" id="IPR017853">
    <property type="entry name" value="GH"/>
</dbReference>
<dbReference type="Proteomes" id="UP000092555">
    <property type="component" value="Unassembled WGS sequence"/>
</dbReference>
<dbReference type="EMBL" id="LXTC01000004">
    <property type="protein sequence ID" value="OBA20345.1"/>
    <property type="molecule type" value="Genomic_DNA"/>
</dbReference>
<dbReference type="SMART" id="SM00768">
    <property type="entry name" value="X8"/>
    <property type="match status" value="1"/>
</dbReference>
<comment type="similarity">
    <text evidence="2 6">Belongs to the glycosyl hydrolase 72 family.</text>
</comment>
<evidence type="ECO:0000256" key="1">
    <source>
        <dbReference type="ARBA" id="ARBA00004589"/>
    </source>
</evidence>
<name>A0A1A0H8M3_9ASCO</name>
<proteinExistence type="inferred from homology"/>
<keyword evidence="5" id="KW-0325">Glycoprotein</keyword>
<keyword evidence="6" id="KW-0808">Transferase</keyword>
<dbReference type="GO" id="GO:0098552">
    <property type="term" value="C:side of membrane"/>
    <property type="evidence" value="ECO:0007669"/>
    <property type="project" value="UniProtKB-KW"/>
</dbReference>
<dbReference type="SUPFAM" id="SSF51445">
    <property type="entry name" value="(Trans)glycosidases"/>
    <property type="match status" value="1"/>
</dbReference>
<evidence type="ECO:0000256" key="5">
    <source>
        <dbReference type="ARBA" id="ARBA00023180"/>
    </source>
</evidence>
<organism evidence="8 9">
    <name type="scientific">Metschnikowia bicuspidata var. bicuspidata NRRL YB-4993</name>
    <dbReference type="NCBI Taxonomy" id="869754"/>
    <lineage>
        <taxon>Eukaryota</taxon>
        <taxon>Fungi</taxon>
        <taxon>Dikarya</taxon>
        <taxon>Ascomycota</taxon>
        <taxon>Saccharomycotina</taxon>
        <taxon>Pichiomycetes</taxon>
        <taxon>Metschnikowiaceae</taxon>
        <taxon>Metschnikowia</taxon>
    </lineage>
</organism>
<keyword evidence="3 6" id="KW-0336">GPI-anchor</keyword>
<keyword evidence="6" id="KW-0449">Lipoprotein</keyword>
<dbReference type="GO" id="GO:0071970">
    <property type="term" value="P:fungal-type cell wall (1-&gt;3)-beta-D-glucan biosynthetic process"/>
    <property type="evidence" value="ECO:0007669"/>
    <property type="project" value="TreeGrafter"/>
</dbReference>
<evidence type="ECO:0000256" key="3">
    <source>
        <dbReference type="ARBA" id="ARBA00022622"/>
    </source>
</evidence>
<keyword evidence="4 6" id="KW-0732">Signal</keyword>
<dbReference type="InterPro" id="IPR012946">
    <property type="entry name" value="X8"/>
</dbReference>
<evidence type="ECO:0000313" key="8">
    <source>
        <dbReference type="EMBL" id="OBA20345.1"/>
    </source>
</evidence>
<keyword evidence="6" id="KW-0472">Membrane</keyword>
<dbReference type="GO" id="GO:0005886">
    <property type="term" value="C:plasma membrane"/>
    <property type="evidence" value="ECO:0007669"/>
    <property type="project" value="UniProtKB-SubCell"/>
</dbReference>
<evidence type="ECO:0000256" key="2">
    <source>
        <dbReference type="ARBA" id="ARBA00007528"/>
    </source>
</evidence>
<dbReference type="GO" id="GO:0042124">
    <property type="term" value="F:1,3-beta-glucanosyltransferase activity"/>
    <property type="evidence" value="ECO:0007669"/>
    <property type="project" value="EnsemblFungi"/>
</dbReference>
<dbReference type="STRING" id="869754.A0A1A0H8M3"/>
<dbReference type="AlphaFoldDB" id="A0A1A0H8M3"/>
<dbReference type="EC" id="2.4.1.-" evidence="6"/>
<comment type="function">
    <text evidence="6">Splits internally a 1,3-beta-glucan molecule and transfers the newly generated reducing end (the donor) to the non-reducing end of another 1,3-beta-glucan molecule (the acceptor) forming a 1,3-beta linkage, resulting in the elongation of 1,3-beta-glucan chains in the cell wall.</text>
</comment>
<dbReference type="Pfam" id="PF07983">
    <property type="entry name" value="X8"/>
    <property type="match status" value="1"/>
</dbReference>
<protein>
    <recommendedName>
        <fullName evidence="6">1,3-beta-glucanosyltransferase</fullName>
        <ecNumber evidence="6">2.4.1.-</ecNumber>
    </recommendedName>
</protein>
<sequence>MRSVGSICAFLALVTAAHAAFRLEPAHEIEIIGNKFFNSSSGLQFFIRGVAYQRTRKLGEIYDAETETAYVDSLASPGLCLKDLEFLKELGVNTVRVYQVDPRLNHDVCMNAFASHGIYVLVDLSEPQLSINQRLPSWDVELLRRYTDVVDSMHSYTNLLGFIAGNEVLNKVENSAAAAFAKGSVRDIKAHIRNKNYRRIPVGYASADDTITRIDSASYFVCTDTSLDAAVVDFYALNMFEWCGYSSYATSGYKERTAEFSNLPVPVFFSEYGCNAVRPRPFTEIDQIYGPVMTRVWSGAVAYEFFQNENRYGLVDENAAGHVFKLEDFNIVKLRLLESMPRGVHRDEAPPLPPAARPCPEISDSWNALSVLPPAPDPGLCECLQAALTCVVTPYIRVDLPELLAEVCSKTDCLEIAADGSRGIYGKYSGCSMAQRASYALDRYYVDKHRRPEHCDFGKRAALTTTRLVEGGILR</sequence>
<keyword evidence="9" id="KW-1185">Reference proteome</keyword>